<sequence length="331" mass="38341">MTTTHFAPVAGEYGELLHKHFSSEFCKSFLRYGDLGTVMTVHFKRIADDILNLEIRDDDTFICGFPKSGTNWAQEMIWCIANDLDFEGAKVPMAVRCPFLEWSGILDAEKAKDPKYEFPRELWDSVGFVKEMPSPRFIKTHLPFNMLPLQLQQGKTGAKIVHLRRDVKDVNLSYIHHYRLHLPCRADYNEFATLFINDAVMWAPYWENVLTYLRKKGDKNILHLRFEDMKKDLPSIIKKTAGFLGKPLSDQQVDVLLKHLSFENMKGNDAVNMENLKGHYEILTGNKVNDHIMRDGQAGGWREKLSPDWVRRFDEWTEKKLQGTGISLSDE</sequence>
<dbReference type="InterPro" id="IPR000863">
    <property type="entry name" value="Sulfotransferase_dom"/>
</dbReference>
<dbReference type="InterPro" id="IPR027417">
    <property type="entry name" value="P-loop_NTPase"/>
</dbReference>
<dbReference type="AlphaFoldDB" id="A0A1B6JC27"/>
<evidence type="ECO:0000313" key="5">
    <source>
        <dbReference type="EMBL" id="JAS96732.1"/>
    </source>
</evidence>
<evidence type="ECO:0000256" key="2">
    <source>
        <dbReference type="ARBA" id="ARBA00022679"/>
    </source>
</evidence>
<feature type="domain" description="Sulfotransferase" evidence="3">
    <location>
        <begin position="57"/>
        <end position="325"/>
    </location>
</feature>
<protein>
    <recommendedName>
        <fullName evidence="3">Sulfotransferase domain-containing protein</fullName>
    </recommendedName>
</protein>
<dbReference type="PANTHER" id="PTHR11783">
    <property type="entry name" value="SULFOTRANSFERASE SULT"/>
    <property type="match status" value="1"/>
</dbReference>
<name>A0A1B6JC27_9HEMI</name>
<gene>
    <name evidence="5" type="ORF">g.39433</name>
    <name evidence="4" type="ORF">g.39435</name>
</gene>
<evidence type="ECO:0000313" key="4">
    <source>
        <dbReference type="EMBL" id="JAS92984.1"/>
    </source>
</evidence>
<evidence type="ECO:0000259" key="3">
    <source>
        <dbReference type="Pfam" id="PF00685"/>
    </source>
</evidence>
<dbReference type="GO" id="GO:0008146">
    <property type="term" value="F:sulfotransferase activity"/>
    <property type="evidence" value="ECO:0007669"/>
    <property type="project" value="InterPro"/>
</dbReference>
<reference evidence="5" key="1">
    <citation type="submission" date="2015-11" db="EMBL/GenBank/DDBJ databases">
        <title>De novo transcriptome assembly of four potential Pierce s Disease insect vectors from Arizona vineyards.</title>
        <authorList>
            <person name="Tassone E.E."/>
        </authorList>
    </citation>
    <scope>NUCLEOTIDE SEQUENCE</scope>
</reference>
<accession>A0A1B6JC27</accession>
<organism evidence="5">
    <name type="scientific">Homalodisca liturata</name>
    <dbReference type="NCBI Taxonomy" id="320908"/>
    <lineage>
        <taxon>Eukaryota</taxon>
        <taxon>Metazoa</taxon>
        <taxon>Ecdysozoa</taxon>
        <taxon>Arthropoda</taxon>
        <taxon>Hexapoda</taxon>
        <taxon>Insecta</taxon>
        <taxon>Pterygota</taxon>
        <taxon>Neoptera</taxon>
        <taxon>Paraneoptera</taxon>
        <taxon>Hemiptera</taxon>
        <taxon>Auchenorrhyncha</taxon>
        <taxon>Membracoidea</taxon>
        <taxon>Cicadellidae</taxon>
        <taxon>Cicadellinae</taxon>
        <taxon>Proconiini</taxon>
        <taxon>Homalodisca</taxon>
    </lineage>
</organism>
<dbReference type="Pfam" id="PF00685">
    <property type="entry name" value="Sulfotransfer_1"/>
    <property type="match status" value="1"/>
</dbReference>
<comment type="similarity">
    <text evidence="1">Belongs to the sulfotransferase 1 family.</text>
</comment>
<dbReference type="EMBL" id="GECU01014722">
    <property type="protein sequence ID" value="JAS92984.1"/>
    <property type="molecule type" value="Transcribed_RNA"/>
</dbReference>
<dbReference type="Gene3D" id="3.40.50.300">
    <property type="entry name" value="P-loop containing nucleotide triphosphate hydrolases"/>
    <property type="match status" value="1"/>
</dbReference>
<proteinExistence type="inferred from homology"/>
<dbReference type="SUPFAM" id="SSF52540">
    <property type="entry name" value="P-loop containing nucleoside triphosphate hydrolases"/>
    <property type="match status" value="1"/>
</dbReference>
<keyword evidence="2" id="KW-0808">Transferase</keyword>
<evidence type="ECO:0000256" key="1">
    <source>
        <dbReference type="ARBA" id="ARBA00005771"/>
    </source>
</evidence>
<dbReference type="EMBL" id="GECU01010974">
    <property type="protein sequence ID" value="JAS96732.1"/>
    <property type="molecule type" value="Transcribed_RNA"/>
</dbReference>